<dbReference type="Proteomes" id="UP000223025">
    <property type="component" value="Segment"/>
</dbReference>
<name>A0A2L0V0E0_9CAUD</name>
<evidence type="ECO:0000313" key="2">
    <source>
        <dbReference type="Proteomes" id="UP000223025"/>
    </source>
</evidence>
<protein>
    <submittedName>
        <fullName evidence="1">Uncharacterized protein</fullName>
    </submittedName>
</protein>
<proteinExistence type="predicted"/>
<reference evidence="1 2" key="1">
    <citation type="submission" date="2017-06" db="EMBL/GenBank/DDBJ databases">
        <authorList>
            <person name="Kim H.J."/>
            <person name="Triplett B.A."/>
        </authorList>
    </citation>
    <scope>NUCLEOTIDE SEQUENCE [LARGE SCALE GENOMIC DNA]</scope>
</reference>
<evidence type="ECO:0000313" key="1">
    <source>
        <dbReference type="EMBL" id="AUZ95264.1"/>
    </source>
</evidence>
<accession>A0A2L0V0E0</accession>
<dbReference type="EMBL" id="MF403008">
    <property type="protein sequence ID" value="AUZ95264.1"/>
    <property type="molecule type" value="Genomic_DNA"/>
</dbReference>
<sequence length="109" mass="12963">MKEFFDPASYIFTYISASYDRFDYEIEAYSEDVAEILRNNGFAWKFNFHKEYLCTNINKVLPYNNAKFKDEIHLVSCSVTGLSYRTKDGWTIVPDKFSSNFFKDRLVYL</sequence>
<keyword evidence="2" id="KW-1185">Reference proteome</keyword>
<dbReference type="GeneID" id="40088508"/>
<organism evidence="1 2">
    <name type="scientific">Agrobacterium phage Atu_ph07</name>
    <dbReference type="NCBI Taxonomy" id="2024264"/>
    <lineage>
        <taxon>Viruses</taxon>
        <taxon>Duplodnaviria</taxon>
        <taxon>Heunggongvirae</taxon>
        <taxon>Uroviricota</taxon>
        <taxon>Caudoviricetes</taxon>
        <taxon>Polybotosvirus</taxon>
        <taxon>Polybotosvirus Atuph07</taxon>
    </lineage>
</organism>
<dbReference type="KEGG" id="vg:40088508"/>
<dbReference type="RefSeq" id="YP_009612170.1">
    <property type="nucleotide sequence ID" value="NC_042013.1"/>
</dbReference>